<proteinExistence type="predicted"/>
<dbReference type="PANTHER" id="PTHR46411:SF3">
    <property type="entry name" value="AAA+ ATPASE DOMAIN-CONTAINING PROTEIN"/>
    <property type="match status" value="1"/>
</dbReference>
<dbReference type="InterPro" id="IPR027417">
    <property type="entry name" value="P-loop_NTPase"/>
</dbReference>
<sequence>MRQASSFGMRLPPPGTPVSVPGLDSLISHITDTLYPDQVAQANATLSSSLVDFSSLHQLFQPGTDLVDHGAATGLFGVPTAMRVRACYYGRGKSLFGTVSTFFAACEFAVSVGEKFAIVESHQMIAEFQGTKSTTSSIDSFIKLSPSLHKTLSDRGALYCRISTNPHYVSHTSSSFIPSANQNQKSSASKARSSGRMMVDVISAFDRGVHSAHTGGNACEAVQGVLKLVARRGRANRPLELENFSTGTKVVAEDESLELLLLPSLPDALIHRTWPAVAGFSFAAKSWGVAMVDGLHDIAFNDGAFSQLVLPPDRKNLIEALVLSHNDDGKQNVDIIAGKGQGSIFLLHGPPGVGKTLTAEAIAEMLHKPLYTVSMGELGTTPESLESNLTDILELATPWGALVLIDEAEMLLERRTKSDIVRNAMVCVMLRLLEYFQGVLFLTSNRVEALDPAFQSRVQCALKYDSLSKSSRAQIWENLLKARNLKLDASVNIEALAAHELNGRQIKNALQLALALARRNKVDLDQSHLEATLKLALSFAEAVGESSSSVISTDEAAAMHTKIKKLLAAGLITQDEFDKKKAAIAEAL</sequence>
<dbReference type="CDD" id="cd19481">
    <property type="entry name" value="RecA-like_protease"/>
    <property type="match status" value="1"/>
</dbReference>
<evidence type="ECO:0000256" key="1">
    <source>
        <dbReference type="SAM" id="MobiDB-lite"/>
    </source>
</evidence>
<dbReference type="EMBL" id="BRYB01002220">
    <property type="protein sequence ID" value="GMI41472.1"/>
    <property type="molecule type" value="Genomic_DNA"/>
</dbReference>
<dbReference type="SMART" id="SM00382">
    <property type="entry name" value="AAA"/>
    <property type="match status" value="1"/>
</dbReference>
<dbReference type="InterPro" id="IPR003959">
    <property type="entry name" value="ATPase_AAA_core"/>
</dbReference>
<dbReference type="Gene3D" id="3.40.50.300">
    <property type="entry name" value="P-loop containing nucleotide triphosphate hydrolases"/>
    <property type="match status" value="1"/>
</dbReference>
<organism evidence="3 4">
    <name type="scientific">Tetraparma gracilis</name>
    <dbReference type="NCBI Taxonomy" id="2962635"/>
    <lineage>
        <taxon>Eukaryota</taxon>
        <taxon>Sar</taxon>
        <taxon>Stramenopiles</taxon>
        <taxon>Ochrophyta</taxon>
        <taxon>Bolidophyceae</taxon>
        <taxon>Parmales</taxon>
        <taxon>Triparmaceae</taxon>
        <taxon>Tetraparma</taxon>
    </lineage>
</organism>
<dbReference type="SUPFAM" id="SSF52540">
    <property type="entry name" value="P-loop containing nucleoside triphosphate hydrolases"/>
    <property type="match status" value="1"/>
</dbReference>
<name>A0ABQ6N6N1_9STRA</name>
<dbReference type="Proteomes" id="UP001165060">
    <property type="component" value="Unassembled WGS sequence"/>
</dbReference>
<feature type="compositionally biased region" description="Polar residues" evidence="1">
    <location>
        <begin position="173"/>
        <end position="184"/>
    </location>
</feature>
<feature type="domain" description="AAA+ ATPase" evidence="2">
    <location>
        <begin position="341"/>
        <end position="468"/>
    </location>
</feature>
<protein>
    <recommendedName>
        <fullName evidence="2">AAA+ ATPase domain-containing protein</fullName>
    </recommendedName>
</protein>
<gene>
    <name evidence="3" type="ORF">TeGR_g4535</name>
</gene>
<dbReference type="Pfam" id="PF00004">
    <property type="entry name" value="AAA"/>
    <property type="match status" value="1"/>
</dbReference>
<feature type="region of interest" description="Disordered" evidence="1">
    <location>
        <begin position="173"/>
        <end position="193"/>
    </location>
</feature>
<keyword evidence="4" id="KW-1185">Reference proteome</keyword>
<accession>A0ABQ6N6N1</accession>
<evidence type="ECO:0000313" key="3">
    <source>
        <dbReference type="EMBL" id="GMI41472.1"/>
    </source>
</evidence>
<reference evidence="3 4" key="1">
    <citation type="journal article" date="2023" name="Commun. Biol.">
        <title>Genome analysis of Parmales, the sister group of diatoms, reveals the evolutionary specialization of diatoms from phago-mixotrophs to photoautotrophs.</title>
        <authorList>
            <person name="Ban H."/>
            <person name="Sato S."/>
            <person name="Yoshikawa S."/>
            <person name="Yamada K."/>
            <person name="Nakamura Y."/>
            <person name="Ichinomiya M."/>
            <person name="Sato N."/>
            <person name="Blanc-Mathieu R."/>
            <person name="Endo H."/>
            <person name="Kuwata A."/>
            <person name="Ogata H."/>
        </authorList>
    </citation>
    <scope>NUCLEOTIDE SEQUENCE [LARGE SCALE GENOMIC DNA]</scope>
</reference>
<evidence type="ECO:0000313" key="4">
    <source>
        <dbReference type="Proteomes" id="UP001165060"/>
    </source>
</evidence>
<evidence type="ECO:0000259" key="2">
    <source>
        <dbReference type="SMART" id="SM00382"/>
    </source>
</evidence>
<comment type="caution">
    <text evidence="3">The sequence shown here is derived from an EMBL/GenBank/DDBJ whole genome shotgun (WGS) entry which is preliminary data.</text>
</comment>
<dbReference type="InterPro" id="IPR003593">
    <property type="entry name" value="AAA+_ATPase"/>
</dbReference>
<dbReference type="PANTHER" id="PTHR46411">
    <property type="entry name" value="FAMILY ATPASE, PUTATIVE-RELATED"/>
    <property type="match status" value="1"/>
</dbReference>